<accession>A0A7T6ZDF0</accession>
<feature type="coiled-coil region" evidence="1">
    <location>
        <begin position="177"/>
        <end position="224"/>
    </location>
</feature>
<dbReference type="PROSITE" id="PS51257">
    <property type="entry name" value="PROKAR_LIPOPROTEIN"/>
    <property type="match status" value="1"/>
</dbReference>
<name>A0A7T6ZDF0_9BACI</name>
<feature type="region of interest" description="Disordered" evidence="2">
    <location>
        <begin position="27"/>
        <end position="70"/>
    </location>
</feature>
<keyword evidence="3" id="KW-0472">Membrane</keyword>
<evidence type="ECO:0000256" key="2">
    <source>
        <dbReference type="SAM" id="MobiDB-lite"/>
    </source>
</evidence>
<feature type="compositionally biased region" description="Acidic residues" evidence="2">
    <location>
        <begin position="38"/>
        <end position="70"/>
    </location>
</feature>
<reference evidence="5 6" key="1">
    <citation type="submission" date="2020-06" db="EMBL/GenBank/DDBJ databases">
        <title>Genomic analysis of Salicibibacter sp. NKC21-4.</title>
        <authorList>
            <person name="Oh Y.J."/>
        </authorList>
    </citation>
    <scope>NUCLEOTIDE SEQUENCE [LARGE SCALE GENOMIC DNA]</scope>
    <source>
        <strain evidence="5 6">NKC21-4</strain>
    </source>
</reference>
<proteinExistence type="predicted"/>
<gene>
    <name evidence="5" type="ORF">HUG20_16520</name>
</gene>
<evidence type="ECO:0000313" key="5">
    <source>
        <dbReference type="EMBL" id="QQK81351.1"/>
    </source>
</evidence>
<organism evidence="5 6">
    <name type="scientific">Salicibibacter cibi</name>
    <dbReference type="NCBI Taxonomy" id="2743001"/>
    <lineage>
        <taxon>Bacteria</taxon>
        <taxon>Bacillati</taxon>
        <taxon>Bacillota</taxon>
        <taxon>Bacilli</taxon>
        <taxon>Bacillales</taxon>
        <taxon>Bacillaceae</taxon>
        <taxon>Salicibibacter</taxon>
    </lineage>
</organism>
<dbReference type="RefSeq" id="WP_200085781.1">
    <property type="nucleotide sequence ID" value="NZ_CP054706.1"/>
</dbReference>
<sequence>MVRRFFYSFVFLIGFAVAGCSDDETAQHERADTHSNDEAEFAVEEADDTGDSEGEVSTTDEETNDSTEDITDVDVSDQMIIYNGDISIEVDQFDDAQRQIEEHAEQMDGYVVESNVHDRDDEAGNRSGTFSVRIPQENFTSFLDELEAIGTEVLERSTYGDDVTEEYVDLESRLQSKETVEERLLAFMEEAENTEDLLDISDDLASTQEEIEQIEGRMNYLENHVAYSTVNIDIQEVAASTLQDRESLNIWGQATSLFTDTVNVLVSLFSGLVIFMIGLSPVIIPLLVIGAAVLFFLKRRQKR</sequence>
<keyword evidence="1" id="KW-0175">Coiled coil</keyword>
<feature type="domain" description="DUF4349" evidence="4">
    <location>
        <begin position="78"/>
        <end position="293"/>
    </location>
</feature>
<evidence type="ECO:0000256" key="3">
    <source>
        <dbReference type="SAM" id="Phobius"/>
    </source>
</evidence>
<dbReference type="EMBL" id="CP054706">
    <property type="protein sequence ID" value="QQK81351.1"/>
    <property type="molecule type" value="Genomic_DNA"/>
</dbReference>
<evidence type="ECO:0000259" key="4">
    <source>
        <dbReference type="Pfam" id="PF14257"/>
    </source>
</evidence>
<evidence type="ECO:0000313" key="6">
    <source>
        <dbReference type="Proteomes" id="UP000595349"/>
    </source>
</evidence>
<keyword evidence="6" id="KW-1185">Reference proteome</keyword>
<feature type="transmembrane region" description="Helical" evidence="3">
    <location>
        <begin position="264"/>
        <end position="297"/>
    </location>
</feature>
<dbReference type="InterPro" id="IPR025645">
    <property type="entry name" value="DUF4349"/>
</dbReference>
<dbReference type="Pfam" id="PF14257">
    <property type="entry name" value="DUF4349"/>
    <property type="match status" value="1"/>
</dbReference>
<feature type="compositionally biased region" description="Basic and acidic residues" evidence="2">
    <location>
        <begin position="27"/>
        <end position="37"/>
    </location>
</feature>
<dbReference type="AlphaFoldDB" id="A0A7T6ZDF0"/>
<dbReference type="Proteomes" id="UP000595349">
    <property type="component" value="Chromosome"/>
</dbReference>
<evidence type="ECO:0000256" key="1">
    <source>
        <dbReference type="SAM" id="Coils"/>
    </source>
</evidence>
<keyword evidence="3" id="KW-1133">Transmembrane helix</keyword>
<dbReference type="KEGG" id="scib:HUG20_16520"/>
<keyword evidence="3" id="KW-0812">Transmembrane</keyword>
<protein>
    <submittedName>
        <fullName evidence="5">DUF4349 domain-containing protein</fullName>
    </submittedName>
</protein>